<organism evidence="7 8">
    <name type="scientific">candidate division WWE3 bacterium RIFCSPLOWO2_01_FULL_41_18</name>
    <dbReference type="NCBI Taxonomy" id="1802625"/>
    <lineage>
        <taxon>Bacteria</taxon>
        <taxon>Katanobacteria</taxon>
    </lineage>
</organism>
<dbReference type="Proteomes" id="UP000176504">
    <property type="component" value="Unassembled WGS sequence"/>
</dbReference>
<evidence type="ECO:0000256" key="4">
    <source>
        <dbReference type="ARBA" id="ARBA00022989"/>
    </source>
</evidence>
<keyword evidence="2" id="KW-1003">Cell membrane</keyword>
<dbReference type="PANTHER" id="PTHR40277:SF1">
    <property type="entry name" value="BLL5419 PROTEIN"/>
    <property type="match status" value="1"/>
</dbReference>
<evidence type="ECO:0000313" key="7">
    <source>
        <dbReference type="EMBL" id="OGC54986.1"/>
    </source>
</evidence>
<dbReference type="Pfam" id="PF03706">
    <property type="entry name" value="LPG_synthase_TM"/>
    <property type="match status" value="1"/>
</dbReference>
<evidence type="ECO:0000313" key="8">
    <source>
        <dbReference type="Proteomes" id="UP000176504"/>
    </source>
</evidence>
<evidence type="ECO:0000256" key="6">
    <source>
        <dbReference type="SAM" id="Phobius"/>
    </source>
</evidence>
<feature type="transmembrane region" description="Helical" evidence="6">
    <location>
        <begin position="12"/>
        <end position="28"/>
    </location>
</feature>
<feature type="transmembrane region" description="Helical" evidence="6">
    <location>
        <begin position="78"/>
        <end position="99"/>
    </location>
</feature>
<comment type="subcellular location">
    <subcellularLocation>
        <location evidence="1">Cell membrane</location>
        <topology evidence="1">Multi-pass membrane protein</topology>
    </subcellularLocation>
</comment>
<evidence type="ECO:0000256" key="3">
    <source>
        <dbReference type="ARBA" id="ARBA00022692"/>
    </source>
</evidence>
<feature type="transmembrane region" description="Helical" evidence="6">
    <location>
        <begin position="254"/>
        <end position="271"/>
    </location>
</feature>
<accession>A0A1F4VCM1</accession>
<gene>
    <name evidence="7" type="ORF">A3A78_03325</name>
</gene>
<dbReference type="NCBIfam" id="TIGR00374">
    <property type="entry name" value="flippase-like domain"/>
    <property type="match status" value="1"/>
</dbReference>
<evidence type="ECO:0000256" key="1">
    <source>
        <dbReference type="ARBA" id="ARBA00004651"/>
    </source>
</evidence>
<name>A0A1F4VCM1_UNCKA</name>
<proteinExistence type="predicted"/>
<feature type="transmembrane region" description="Helical" evidence="6">
    <location>
        <begin position="148"/>
        <end position="168"/>
    </location>
</feature>
<evidence type="ECO:0008006" key="9">
    <source>
        <dbReference type="Google" id="ProtNLM"/>
    </source>
</evidence>
<evidence type="ECO:0000256" key="5">
    <source>
        <dbReference type="ARBA" id="ARBA00023136"/>
    </source>
</evidence>
<dbReference type="InterPro" id="IPR022791">
    <property type="entry name" value="L-PG_synthase/AglD"/>
</dbReference>
<feature type="transmembrane region" description="Helical" evidence="6">
    <location>
        <begin position="194"/>
        <end position="216"/>
    </location>
</feature>
<keyword evidence="5 6" id="KW-0472">Membrane</keyword>
<keyword evidence="4 6" id="KW-1133">Transmembrane helix</keyword>
<reference evidence="7 8" key="1">
    <citation type="journal article" date="2016" name="Nat. Commun.">
        <title>Thousands of microbial genomes shed light on interconnected biogeochemical processes in an aquifer system.</title>
        <authorList>
            <person name="Anantharaman K."/>
            <person name="Brown C.T."/>
            <person name="Hug L.A."/>
            <person name="Sharon I."/>
            <person name="Castelle C.J."/>
            <person name="Probst A.J."/>
            <person name="Thomas B.C."/>
            <person name="Singh A."/>
            <person name="Wilkins M.J."/>
            <person name="Karaoz U."/>
            <person name="Brodie E.L."/>
            <person name="Williams K.H."/>
            <person name="Hubbard S.S."/>
            <person name="Banfield J.F."/>
        </authorList>
    </citation>
    <scope>NUCLEOTIDE SEQUENCE [LARGE SCALE GENOMIC DNA]</scope>
</reference>
<sequence length="296" mass="33843">MKETENFKKTLIKVFVSIFLLALIFYKIDKRLFIESIKGIDFFYLPIILSFIILNYVVSSLRWRKLLSIFDGTEHVKLFTLVKLYFIGAFFNNFLPTSIGGDVYKAFRLGRYIKDHSKAFAATFMERFSGVVILSLFATYGLIGVFKIYGFLMFFGFWVAIFVFFKVIDKLSLKIRKLKEFSDALKVYKGQKGVLIYAFITSIFVQVFSILTQHFIFVSLGFPIPLGFSFFAFPVIILASFFIPSQNSFGVQDALYGLLFLQVGVSLEGAISASIVYHLIRLLVSLLGGVFYAIEK</sequence>
<comment type="caution">
    <text evidence="7">The sequence shown here is derived from an EMBL/GenBank/DDBJ whole genome shotgun (WGS) entry which is preliminary data.</text>
</comment>
<feature type="transmembrane region" description="Helical" evidence="6">
    <location>
        <begin position="40"/>
        <end position="58"/>
    </location>
</feature>
<dbReference type="EMBL" id="MEVI01000003">
    <property type="protein sequence ID" value="OGC54986.1"/>
    <property type="molecule type" value="Genomic_DNA"/>
</dbReference>
<evidence type="ECO:0000256" key="2">
    <source>
        <dbReference type="ARBA" id="ARBA00022475"/>
    </source>
</evidence>
<feature type="transmembrane region" description="Helical" evidence="6">
    <location>
        <begin position="222"/>
        <end position="242"/>
    </location>
</feature>
<dbReference type="GO" id="GO:0005886">
    <property type="term" value="C:plasma membrane"/>
    <property type="evidence" value="ECO:0007669"/>
    <property type="project" value="UniProtKB-SubCell"/>
</dbReference>
<dbReference type="AlphaFoldDB" id="A0A1F4VCM1"/>
<feature type="transmembrane region" description="Helical" evidence="6">
    <location>
        <begin position="119"/>
        <end position="142"/>
    </location>
</feature>
<keyword evidence="3 6" id="KW-0812">Transmembrane</keyword>
<protein>
    <recommendedName>
        <fullName evidence="9">Flippase-like domain-containing protein</fullName>
    </recommendedName>
</protein>
<dbReference type="PANTHER" id="PTHR40277">
    <property type="entry name" value="BLL5419 PROTEIN"/>
    <property type="match status" value="1"/>
</dbReference>